<evidence type="ECO:0000256" key="1">
    <source>
        <dbReference type="SAM" id="Phobius"/>
    </source>
</evidence>
<proteinExistence type="predicted"/>
<protein>
    <submittedName>
        <fullName evidence="2">Uncharacterized protein</fullName>
    </submittedName>
</protein>
<organism evidence="2 3">
    <name type="scientific">Parapedobacter koreensis</name>
    <dbReference type="NCBI Taxonomy" id="332977"/>
    <lineage>
        <taxon>Bacteria</taxon>
        <taxon>Pseudomonadati</taxon>
        <taxon>Bacteroidota</taxon>
        <taxon>Sphingobacteriia</taxon>
        <taxon>Sphingobacteriales</taxon>
        <taxon>Sphingobacteriaceae</taxon>
        <taxon>Parapedobacter</taxon>
    </lineage>
</organism>
<dbReference type="Proteomes" id="UP000198916">
    <property type="component" value="Unassembled WGS sequence"/>
</dbReference>
<dbReference type="AlphaFoldDB" id="A0A1H7UDA4"/>
<evidence type="ECO:0000313" key="3">
    <source>
        <dbReference type="Proteomes" id="UP000198916"/>
    </source>
</evidence>
<dbReference type="EMBL" id="FNZR01000015">
    <property type="protein sequence ID" value="SEL94983.1"/>
    <property type="molecule type" value="Genomic_DNA"/>
</dbReference>
<keyword evidence="1" id="KW-0472">Membrane</keyword>
<gene>
    <name evidence="2" type="ORF">SAMN05421740_1155</name>
</gene>
<reference evidence="3" key="1">
    <citation type="submission" date="2016-10" db="EMBL/GenBank/DDBJ databases">
        <authorList>
            <person name="Varghese N."/>
            <person name="Submissions S."/>
        </authorList>
    </citation>
    <scope>NUCLEOTIDE SEQUENCE [LARGE SCALE GENOMIC DNA]</scope>
    <source>
        <strain evidence="3">Jip14</strain>
    </source>
</reference>
<sequence length="192" mass="22276">MRGSKIVSVINKPERITLSKKQLLWHYSVVFFFLIVPFANLWSLVEYYVLDSYNGVLEAKELFLITFGFVILAGAFFLLQRNRLKFREFDLSYTSDAFDRALKKTSEELKWKIIEKQKGYVRAYRDWERSASWGELITIKRGDGRVLINSICNPEAMFISAISYGWNKKNIRTFIGNLSSQSANADVTSVDK</sequence>
<accession>A0A1H7UDA4</accession>
<name>A0A1H7UDA4_9SPHI</name>
<keyword evidence="3" id="KW-1185">Reference proteome</keyword>
<feature type="transmembrane region" description="Helical" evidence="1">
    <location>
        <begin position="23"/>
        <end position="42"/>
    </location>
</feature>
<keyword evidence="1" id="KW-1133">Transmembrane helix</keyword>
<feature type="transmembrane region" description="Helical" evidence="1">
    <location>
        <begin position="62"/>
        <end position="79"/>
    </location>
</feature>
<evidence type="ECO:0000313" key="2">
    <source>
        <dbReference type="EMBL" id="SEL94983.1"/>
    </source>
</evidence>
<keyword evidence="1" id="KW-0812">Transmembrane</keyword>